<dbReference type="CDD" id="cd10944">
    <property type="entry name" value="CE4_SmPgdA_like"/>
    <property type="match status" value="1"/>
</dbReference>
<dbReference type="AlphaFoldDB" id="A0A0L6Z8U3"/>
<dbReference type="PROSITE" id="PS51677">
    <property type="entry name" value="NODB"/>
    <property type="match status" value="1"/>
</dbReference>
<gene>
    <name evidence="3" type="primary">pgdA_2</name>
    <name evidence="3" type="ORF">CLHOM_21810</name>
</gene>
<keyword evidence="4" id="KW-1185">Reference proteome</keyword>
<evidence type="ECO:0000256" key="1">
    <source>
        <dbReference type="SAM" id="Phobius"/>
    </source>
</evidence>
<dbReference type="GO" id="GO:0016810">
    <property type="term" value="F:hydrolase activity, acting on carbon-nitrogen (but not peptide) bonds"/>
    <property type="evidence" value="ECO:0007669"/>
    <property type="project" value="InterPro"/>
</dbReference>
<dbReference type="PANTHER" id="PTHR10587">
    <property type="entry name" value="GLYCOSYL TRANSFERASE-RELATED"/>
    <property type="match status" value="1"/>
</dbReference>
<dbReference type="Gene3D" id="3.20.20.370">
    <property type="entry name" value="Glycoside hydrolase/deacetylase"/>
    <property type="match status" value="1"/>
</dbReference>
<reference evidence="4" key="1">
    <citation type="submission" date="2015-08" db="EMBL/GenBank/DDBJ databases">
        <title>Genome sequence of the strict anaerobe Clostridium homopropionicum LuHBu1 (DSM 5847T).</title>
        <authorList>
            <person name="Poehlein A."/>
            <person name="Beck M."/>
            <person name="Schiel-Bengelsdorf B."/>
            <person name="Bengelsdorf F.R."/>
            <person name="Daniel R."/>
            <person name="Duerre P."/>
        </authorList>
    </citation>
    <scope>NUCLEOTIDE SEQUENCE [LARGE SCALE GENOMIC DNA]</scope>
    <source>
        <strain evidence="4">DSM 5847</strain>
    </source>
</reference>
<protein>
    <submittedName>
        <fullName evidence="3">Peptidoglycan-N-acetylglucosamine deacetylase</fullName>
        <ecNumber evidence="3">3.5.1.104</ecNumber>
    </submittedName>
</protein>
<name>A0A0L6Z8U3_9CLOT</name>
<dbReference type="GO" id="GO:0005975">
    <property type="term" value="P:carbohydrate metabolic process"/>
    <property type="evidence" value="ECO:0007669"/>
    <property type="project" value="InterPro"/>
</dbReference>
<keyword evidence="1" id="KW-1133">Transmembrane helix</keyword>
<keyword evidence="1" id="KW-0812">Transmembrane</keyword>
<dbReference type="PANTHER" id="PTHR10587:SF125">
    <property type="entry name" value="POLYSACCHARIDE DEACETYLASE YHEN-RELATED"/>
    <property type="match status" value="1"/>
</dbReference>
<dbReference type="SUPFAM" id="SSF88713">
    <property type="entry name" value="Glycoside hydrolase/deacetylase"/>
    <property type="match status" value="1"/>
</dbReference>
<evidence type="ECO:0000313" key="3">
    <source>
        <dbReference type="EMBL" id="KOA19390.1"/>
    </source>
</evidence>
<keyword evidence="3" id="KW-0378">Hydrolase</keyword>
<dbReference type="Proteomes" id="UP000037043">
    <property type="component" value="Unassembled WGS sequence"/>
</dbReference>
<dbReference type="InterPro" id="IPR011330">
    <property type="entry name" value="Glyco_hydro/deAcase_b/a-brl"/>
</dbReference>
<dbReference type="Pfam" id="PF01522">
    <property type="entry name" value="Polysacc_deac_1"/>
    <property type="match status" value="1"/>
</dbReference>
<dbReference type="InterPro" id="IPR002509">
    <property type="entry name" value="NODB_dom"/>
</dbReference>
<evidence type="ECO:0000259" key="2">
    <source>
        <dbReference type="PROSITE" id="PS51677"/>
    </source>
</evidence>
<proteinExistence type="predicted"/>
<evidence type="ECO:0000313" key="4">
    <source>
        <dbReference type="Proteomes" id="UP000037043"/>
    </source>
</evidence>
<accession>A0A0L6Z8U3</accession>
<sequence>MSIRNRKLIYIFAIIFLFNINVFLIYKSVNSIYRKQSKIPLNFQKELNISSNDNTKIASIDNINNNNIKKTQKKTVYLTFDDGPSINNTKKIIKILNENNIKATFFVTGNSVVRYPEIITELHKNKMAIAPHSYSHDYKLIYSNSKSYIDDLEKCIQAIEKVTKEKPIPFTRIPGGIKNKRISPQILNEIKEGLKNRNIYYVEWNICSDDSIREKMSSIDIRNNVISQSKRLGKNKVLIVLMHDSYYKQTTVDALPSIIKFYKNSGWEFRALNNISSEDLKEIIRLNLVNTEYREK</sequence>
<dbReference type="PATRIC" id="fig|1121318.3.peg.2189"/>
<dbReference type="RefSeq" id="WP_052221702.1">
    <property type="nucleotide sequence ID" value="NZ_LHUR01000024.1"/>
</dbReference>
<dbReference type="InterPro" id="IPR050248">
    <property type="entry name" value="Polysacc_deacetylase_ArnD"/>
</dbReference>
<dbReference type="STRING" id="36844.SAMN04488501_11329"/>
<keyword evidence="1" id="KW-0472">Membrane</keyword>
<feature type="domain" description="NodB homology" evidence="2">
    <location>
        <begin position="74"/>
        <end position="270"/>
    </location>
</feature>
<dbReference type="EC" id="3.5.1.104" evidence="3"/>
<feature type="transmembrane region" description="Helical" evidence="1">
    <location>
        <begin position="7"/>
        <end position="26"/>
    </location>
</feature>
<organism evidence="3 4">
    <name type="scientific">Clostridium homopropionicum DSM 5847</name>
    <dbReference type="NCBI Taxonomy" id="1121318"/>
    <lineage>
        <taxon>Bacteria</taxon>
        <taxon>Bacillati</taxon>
        <taxon>Bacillota</taxon>
        <taxon>Clostridia</taxon>
        <taxon>Eubacteriales</taxon>
        <taxon>Clostridiaceae</taxon>
        <taxon>Clostridium</taxon>
    </lineage>
</organism>
<comment type="caution">
    <text evidence="3">The sequence shown here is derived from an EMBL/GenBank/DDBJ whole genome shotgun (WGS) entry which is preliminary data.</text>
</comment>
<dbReference type="EMBL" id="LHUR01000024">
    <property type="protein sequence ID" value="KOA19390.1"/>
    <property type="molecule type" value="Genomic_DNA"/>
</dbReference>